<organism evidence="1 2">
    <name type="scientific">Bacteroides caccae</name>
    <dbReference type="NCBI Taxonomy" id="47678"/>
    <lineage>
        <taxon>Bacteria</taxon>
        <taxon>Pseudomonadati</taxon>
        <taxon>Bacteroidota</taxon>
        <taxon>Bacteroidia</taxon>
        <taxon>Bacteroidales</taxon>
        <taxon>Bacteroidaceae</taxon>
        <taxon>Bacteroides</taxon>
    </lineage>
</organism>
<reference evidence="1 2" key="1">
    <citation type="submission" date="2015-09" db="EMBL/GenBank/DDBJ databases">
        <authorList>
            <consortium name="Pathogen Informatics"/>
        </authorList>
    </citation>
    <scope>NUCLEOTIDE SEQUENCE [LARGE SCALE GENOMIC DNA]</scope>
    <source>
        <strain evidence="1 2">2789STDY5834946</strain>
    </source>
</reference>
<gene>
    <name evidence="1" type="ORF">ERS852558_04080</name>
</gene>
<dbReference type="Proteomes" id="UP000095725">
    <property type="component" value="Unassembled WGS sequence"/>
</dbReference>
<sequence>MKYITVNKDLIRIPQSKSANMEAVLLYYIRTKCNKECASAIGEKKMQEELNLSESTVEGYIGKLKEYKSILSIKTLNPNNEEDKKEIDKALGVPYEGDKRKKNLYYFHEPQRFYFLNPQFIYRTDIENEIKGFLIRLACLCDIGTTKIYTPNCRKEKANIKSIAEELKMCREKVKSLLSRCENLGLIRAIPRGYIILEDSFLLNLNGTLEDRVYNSIYKYCLEKEVVPPNRYEFSSKGNPMECDGLLMCTPYIFDWWNMYNAKAVRFKEYSPLMFEVYISDILLPMRFPILPKEPHWEYFKKAFLNISTKARKPQIVEMCINNESEYPFITARSIYPEKLQKSVVWDCDD</sequence>
<evidence type="ECO:0000313" key="2">
    <source>
        <dbReference type="Proteomes" id="UP000095725"/>
    </source>
</evidence>
<dbReference type="EMBL" id="CZBL01000021">
    <property type="protein sequence ID" value="CUQ51728.1"/>
    <property type="molecule type" value="Genomic_DNA"/>
</dbReference>
<evidence type="ECO:0000313" key="1">
    <source>
        <dbReference type="EMBL" id="CUQ51728.1"/>
    </source>
</evidence>
<name>A0A174X4A0_9BACE</name>
<accession>A0A174X4A0</accession>
<proteinExistence type="predicted"/>
<protein>
    <submittedName>
        <fullName evidence="1">Uncharacterized protein</fullName>
    </submittedName>
</protein>
<dbReference type="AlphaFoldDB" id="A0A174X4A0"/>